<dbReference type="PANTHER" id="PTHR46309:SF1">
    <property type="entry name" value="PHD FINGER PROTEIN 12"/>
    <property type="match status" value="1"/>
</dbReference>
<dbReference type="OrthoDB" id="429143at2759"/>
<dbReference type="GO" id="GO:0003714">
    <property type="term" value="F:transcription corepressor activity"/>
    <property type="evidence" value="ECO:0007669"/>
    <property type="project" value="InterPro"/>
</dbReference>
<feature type="compositionally biased region" description="Polar residues" evidence="1">
    <location>
        <begin position="348"/>
        <end position="360"/>
    </location>
</feature>
<feature type="region of interest" description="Disordered" evidence="1">
    <location>
        <begin position="332"/>
        <end position="479"/>
    </location>
</feature>
<feature type="compositionally biased region" description="Basic and acidic residues" evidence="1">
    <location>
        <begin position="1338"/>
        <end position="1357"/>
    </location>
</feature>
<dbReference type="InterPro" id="IPR056511">
    <property type="entry name" value="IDM1_C"/>
</dbReference>
<dbReference type="InterPro" id="IPR000182">
    <property type="entry name" value="GNAT_dom"/>
</dbReference>
<dbReference type="Pfam" id="PF23209">
    <property type="entry name" value="IDM1_C"/>
    <property type="match status" value="1"/>
</dbReference>
<gene>
    <name evidence="3" type="ORF">CEUSTIGMA_g6409.t1</name>
</gene>
<feature type="region of interest" description="Disordered" evidence="1">
    <location>
        <begin position="529"/>
        <end position="583"/>
    </location>
</feature>
<dbReference type="GO" id="GO:0006357">
    <property type="term" value="P:regulation of transcription by RNA polymerase II"/>
    <property type="evidence" value="ECO:0007669"/>
    <property type="project" value="TreeGrafter"/>
</dbReference>
<comment type="caution">
    <text evidence="3">The sequence shown here is derived from an EMBL/GenBank/DDBJ whole genome shotgun (WGS) entry which is preliminary data.</text>
</comment>
<feature type="compositionally biased region" description="Basic and acidic residues" evidence="1">
    <location>
        <begin position="457"/>
        <end position="478"/>
    </location>
</feature>
<dbReference type="GO" id="GO:0016747">
    <property type="term" value="F:acyltransferase activity, transferring groups other than amino-acyl groups"/>
    <property type="evidence" value="ECO:0007669"/>
    <property type="project" value="InterPro"/>
</dbReference>
<dbReference type="STRING" id="1157962.A0A250X7S3"/>
<dbReference type="InterPro" id="IPR042163">
    <property type="entry name" value="PHF12"/>
</dbReference>
<dbReference type="SUPFAM" id="SSF55729">
    <property type="entry name" value="Acyl-CoA N-acyltransferases (Nat)"/>
    <property type="match status" value="1"/>
</dbReference>
<dbReference type="PROSITE" id="PS51186">
    <property type="entry name" value="GNAT"/>
    <property type="match status" value="1"/>
</dbReference>
<dbReference type="Gene3D" id="3.40.630.30">
    <property type="match status" value="1"/>
</dbReference>
<sequence length="1375" mass="148849">MATAGDLISTVPGNLHDQCQYCCKDDYAEAKDGIPFPRTLVYCSCCCSKCTHVECHQKEVDDKEDDEFAREEGMWFCSMVHQELDKRQGLRDELWSRPSDNDKKQYKQEDQAAVGPRIVYSIEICKWKADCPASSRTVDSVFKILNSAFSNFRVAVLRKGGVVVSVATLRVFGTLFAELPFVATKEGFRKDGHCRRLISYVEAMLIELGVCHLVVPSVNSVLPMWSKFGYRPITEEELRALEGDIVSVDLETSTFVTKRLLKALPPHRAPASSAAVSGGGGDVLKVLGVGEGPRSRLRRKEQQEALKKEALERKQQKKVVVVANKQGCRKIKAEFHDGERPAPVRNLAVNNKRSRNQSVQPGGKEGVKNSCESISSTDDSSTSREDSSSSNSSTSGSSASDSQERDRCEGRPSTSSGRKKQQQARQQPFIGAAMTNKDKRRKTVCRARQDLQPPQLQDHHFDLGSREQVKTGRGRPEAAAEVAASEVQDASGRSRGAEIKLTAVTGSQGLKAVRDRLLSEIDTLKSVSIQKSPTWSPLNKNSPCQQSPEAQPLSFTPEVQPGGLPLLTSPEAESLPLPTPEGHLLPPSPEVQLPLPYSFEVQPLPLTTPAVQQLIPAITAPDVDCDTLLFKMPRPAEFSTSTIWEHNLGIYTSEITNINSPSAVTTQATLRLPKSCHLRAATCFSKTKSETNSSKGNVLSAISAGDSRHETTLLVHPDELVANSSKGNVLSVISSGGDSGHETTLLVHPDELAANSSKGNVLSVISSGGDSGHETTLLVHLVHPDELAAKSAEDSLPLMPARKCKAETVVDYYVSITAEHTASQRLKPSVLLASPQANYSSVITHTIMSDCADTATEHLVTDTAITEHLVTDTAKSASSSYSAAAYLVMKGSSLYYNNYDKTAVTISQLLEISEMEVPQPPSPSVLGAVTASDDVAGAKIEDNDRRRLMQMQSLYNEMHHDDAVIACGIVSMNDSKASTTGLQANNVHSYLADMGMMMGAAPGLEVQALRSSAVMSTACNVNGKTSKATYKQLSQQAVQSAEIQVEEQLLDDKLTQPPLAQVQAGTDVLHFNPVNKPLLCQPQIQCTTVKTDPGHQSENYHVGEKYPSLIKKSWDASIIHGIPSHPQQAGERPTLPLQPSSKHDQKQTSVISTEFQDDPVESPQLASPGSTARFWSECLLKVLPAVTRVLLDTPSASDDVDSSSEGRLSVDYTQGMQSVADGLHNGQDAVDEQASISKSANTTTTASHPVAAGSLLLSKESNDEEYLETLMPCRAVESEVPGTKLKRETSDQGFTFSCSKVKEAENSTGIKGSPTKGLQHSSGYRGHICDGSGFNKDNALRYGEESRQVEEEPSPDDVKQALEVIASHIFDSLSQ</sequence>
<dbReference type="InterPro" id="IPR016181">
    <property type="entry name" value="Acyl_CoA_acyltransferase"/>
</dbReference>
<name>A0A250X7S3_9CHLO</name>
<dbReference type="GO" id="GO:0005634">
    <property type="term" value="C:nucleus"/>
    <property type="evidence" value="ECO:0007669"/>
    <property type="project" value="TreeGrafter"/>
</dbReference>
<evidence type="ECO:0000256" key="1">
    <source>
        <dbReference type="SAM" id="MobiDB-lite"/>
    </source>
</evidence>
<proteinExistence type="predicted"/>
<evidence type="ECO:0000259" key="2">
    <source>
        <dbReference type="PROSITE" id="PS51186"/>
    </source>
</evidence>
<protein>
    <recommendedName>
        <fullName evidence="2">N-acetyltransferase domain-containing protein</fullName>
    </recommendedName>
</protein>
<feature type="region of interest" description="Disordered" evidence="1">
    <location>
        <begin position="1121"/>
        <end position="1168"/>
    </location>
</feature>
<evidence type="ECO:0000313" key="4">
    <source>
        <dbReference type="Proteomes" id="UP000232323"/>
    </source>
</evidence>
<accession>A0A250X7S3</accession>
<evidence type="ECO:0000313" key="3">
    <source>
        <dbReference type="EMBL" id="GAX78969.1"/>
    </source>
</evidence>
<feature type="region of interest" description="Disordered" evidence="1">
    <location>
        <begin position="1331"/>
        <end position="1357"/>
    </location>
</feature>
<feature type="domain" description="N-acetyltransferase" evidence="2">
    <location>
        <begin position="122"/>
        <end position="251"/>
    </location>
</feature>
<dbReference type="EMBL" id="BEGY01000037">
    <property type="protein sequence ID" value="GAX78969.1"/>
    <property type="molecule type" value="Genomic_DNA"/>
</dbReference>
<keyword evidence="4" id="KW-1185">Reference proteome</keyword>
<reference evidence="3 4" key="1">
    <citation type="submission" date="2017-08" db="EMBL/GenBank/DDBJ databases">
        <title>Acidophilic green algal genome provides insights into adaptation to an acidic environment.</title>
        <authorList>
            <person name="Hirooka S."/>
            <person name="Hirose Y."/>
            <person name="Kanesaki Y."/>
            <person name="Higuchi S."/>
            <person name="Fujiwara T."/>
            <person name="Onuma R."/>
            <person name="Era A."/>
            <person name="Ohbayashi R."/>
            <person name="Uzuka A."/>
            <person name="Nozaki H."/>
            <person name="Yoshikawa H."/>
            <person name="Miyagishima S.Y."/>
        </authorList>
    </citation>
    <scope>NUCLEOTIDE SEQUENCE [LARGE SCALE GENOMIC DNA]</scope>
    <source>
        <strain evidence="3 4">NIES-2499</strain>
    </source>
</reference>
<feature type="compositionally biased region" description="Low complexity" evidence="1">
    <location>
        <begin position="388"/>
        <end position="401"/>
    </location>
</feature>
<dbReference type="Proteomes" id="UP000232323">
    <property type="component" value="Unassembled WGS sequence"/>
</dbReference>
<feature type="compositionally biased region" description="Polar residues" evidence="1">
    <location>
        <begin position="529"/>
        <end position="549"/>
    </location>
</feature>
<dbReference type="PANTHER" id="PTHR46309">
    <property type="entry name" value="PHD FINGER PROTEIN 12"/>
    <property type="match status" value="1"/>
</dbReference>
<organism evidence="3 4">
    <name type="scientific">Chlamydomonas eustigma</name>
    <dbReference type="NCBI Taxonomy" id="1157962"/>
    <lineage>
        <taxon>Eukaryota</taxon>
        <taxon>Viridiplantae</taxon>
        <taxon>Chlorophyta</taxon>
        <taxon>core chlorophytes</taxon>
        <taxon>Chlorophyceae</taxon>
        <taxon>CS clade</taxon>
        <taxon>Chlamydomonadales</taxon>
        <taxon>Chlamydomonadaceae</taxon>
        <taxon>Chlamydomonas</taxon>
    </lineage>
</organism>
<feature type="compositionally biased region" description="Basic and acidic residues" evidence="1">
    <location>
        <begin position="332"/>
        <end position="342"/>
    </location>
</feature>
<feature type="compositionally biased region" description="Low complexity" evidence="1">
    <location>
        <begin position="370"/>
        <end position="380"/>
    </location>
</feature>